<name>A0A0D5NP01_9BACL</name>
<evidence type="ECO:0000256" key="3">
    <source>
        <dbReference type="ARBA" id="ARBA00022801"/>
    </source>
</evidence>
<dbReference type="PATRIC" id="fig|1126833.4.peg.5200"/>
<gene>
    <name evidence="4" type="ORF">VN24_23645</name>
</gene>
<sequence>METTIRDQSKSSGSTNKKIKAIIFDFDGTIIDTETAWYVAFRDAYKKHGVDLTLEQYSQCIGTNLNSFNPYEYLITELNLPIDREEFRKSVQAHHSSLMEQEKMRPGIMDYLNLAKEAGLKIGLATSSDRAWIDKYLNQLGILDYFDCIRTKDDVKNVKPDPELYLQALACLGVHAEEAIAIEDSPNGAKAAMEAGLNTVVSPNATTRHLEIVQSHHRVECFSKLNLNDVIANPKGKLIGGVRS</sequence>
<comment type="similarity">
    <text evidence="1">Belongs to the HAD-like hydrolase superfamily. CbbY/CbbZ/Gph/YieH family.</text>
</comment>
<dbReference type="PANTHER" id="PTHR18901">
    <property type="entry name" value="2-DEOXYGLUCOSE-6-PHOSPHATE PHOSPHATASE 2"/>
    <property type="match status" value="1"/>
</dbReference>
<dbReference type="Proteomes" id="UP000032633">
    <property type="component" value="Chromosome"/>
</dbReference>
<dbReference type="Pfam" id="PF13419">
    <property type="entry name" value="HAD_2"/>
    <property type="match status" value="1"/>
</dbReference>
<dbReference type="CDD" id="cd16423">
    <property type="entry name" value="HAD_BPGM-like"/>
    <property type="match status" value="1"/>
</dbReference>
<keyword evidence="3" id="KW-0378">Hydrolase</keyword>
<dbReference type="SFLD" id="SFLDS00003">
    <property type="entry name" value="Haloacid_Dehalogenase"/>
    <property type="match status" value="1"/>
</dbReference>
<dbReference type="SFLD" id="SFLDG01135">
    <property type="entry name" value="C1.5.6:_HAD__Beta-PGM__Phospha"/>
    <property type="match status" value="1"/>
</dbReference>
<dbReference type="Gene3D" id="3.40.50.1000">
    <property type="entry name" value="HAD superfamily/HAD-like"/>
    <property type="match status" value="1"/>
</dbReference>
<dbReference type="InterPro" id="IPR006439">
    <property type="entry name" value="HAD-SF_hydro_IA"/>
</dbReference>
<dbReference type="EMBL" id="CP011058">
    <property type="protein sequence ID" value="AJY77001.1"/>
    <property type="molecule type" value="Genomic_DNA"/>
</dbReference>
<dbReference type="PRINTS" id="PR00413">
    <property type="entry name" value="HADHALOGNASE"/>
</dbReference>
<organism evidence="4 5">
    <name type="scientific">Paenibacillus beijingensis</name>
    <dbReference type="NCBI Taxonomy" id="1126833"/>
    <lineage>
        <taxon>Bacteria</taxon>
        <taxon>Bacillati</taxon>
        <taxon>Bacillota</taxon>
        <taxon>Bacilli</taxon>
        <taxon>Bacillales</taxon>
        <taxon>Paenibacillaceae</taxon>
        <taxon>Paenibacillus</taxon>
    </lineage>
</organism>
<dbReference type="STRING" id="1126833.VN24_23645"/>
<dbReference type="KEGG" id="pbj:VN24_23645"/>
<dbReference type="GO" id="GO:0016787">
    <property type="term" value="F:hydrolase activity"/>
    <property type="evidence" value="ECO:0007669"/>
    <property type="project" value="UniProtKB-KW"/>
</dbReference>
<evidence type="ECO:0000313" key="5">
    <source>
        <dbReference type="Proteomes" id="UP000032633"/>
    </source>
</evidence>
<dbReference type="InterPro" id="IPR041492">
    <property type="entry name" value="HAD_2"/>
</dbReference>
<keyword evidence="5" id="KW-1185">Reference proteome</keyword>
<evidence type="ECO:0000256" key="1">
    <source>
        <dbReference type="ARBA" id="ARBA00006171"/>
    </source>
</evidence>
<reference evidence="5" key="2">
    <citation type="submission" date="2015-03" db="EMBL/GenBank/DDBJ databases">
        <title>Genome sequence of Paenibacillus beijingensis strain DSM 24997T.</title>
        <authorList>
            <person name="Kwak Y."/>
            <person name="Shin J.-H."/>
        </authorList>
    </citation>
    <scope>NUCLEOTIDE SEQUENCE [LARGE SCALE GENOMIC DNA]</scope>
    <source>
        <strain evidence="5">DSM 24997</strain>
    </source>
</reference>
<dbReference type="SUPFAM" id="SSF56784">
    <property type="entry name" value="HAD-like"/>
    <property type="match status" value="1"/>
</dbReference>
<dbReference type="PANTHER" id="PTHR18901:SF38">
    <property type="entry name" value="PSEUDOURIDINE-5'-PHOSPHATASE"/>
    <property type="match status" value="1"/>
</dbReference>
<dbReference type="InterPro" id="IPR023214">
    <property type="entry name" value="HAD_sf"/>
</dbReference>
<dbReference type="FunFam" id="3.40.50.1000:FF:000036">
    <property type="entry name" value="HAD family hydrolase"/>
    <property type="match status" value="1"/>
</dbReference>
<dbReference type="AlphaFoldDB" id="A0A0D5NP01"/>
<dbReference type="OrthoDB" id="9797743at2"/>
<dbReference type="NCBIfam" id="TIGR01509">
    <property type="entry name" value="HAD-SF-IA-v3"/>
    <property type="match status" value="1"/>
</dbReference>
<reference evidence="4 5" key="1">
    <citation type="journal article" date="2015" name="J. Biotechnol.">
        <title>Complete genome sequence of Paenibacillus beijingensis 7188(T) (=DSM 24997(T)), a novel rhizobacterium from jujube garden soil.</title>
        <authorList>
            <person name="Kwak Y."/>
            <person name="Shin J.H."/>
        </authorList>
    </citation>
    <scope>NUCLEOTIDE SEQUENCE [LARGE SCALE GENOMIC DNA]</scope>
    <source>
        <strain evidence="4 5">DSM 24997</strain>
    </source>
</reference>
<proteinExistence type="inferred from homology"/>
<evidence type="ECO:0000313" key="4">
    <source>
        <dbReference type="EMBL" id="AJY77001.1"/>
    </source>
</evidence>
<dbReference type="RefSeq" id="WP_045672426.1">
    <property type="nucleotide sequence ID" value="NZ_CP011058.1"/>
</dbReference>
<evidence type="ECO:0000256" key="2">
    <source>
        <dbReference type="ARBA" id="ARBA00022723"/>
    </source>
</evidence>
<accession>A0A0D5NP01</accession>
<dbReference type="InterPro" id="IPR036412">
    <property type="entry name" value="HAD-like_sf"/>
</dbReference>
<dbReference type="GO" id="GO:0046872">
    <property type="term" value="F:metal ion binding"/>
    <property type="evidence" value="ECO:0007669"/>
    <property type="project" value="UniProtKB-KW"/>
</dbReference>
<dbReference type="NCBIfam" id="TIGR01549">
    <property type="entry name" value="HAD-SF-IA-v1"/>
    <property type="match status" value="1"/>
</dbReference>
<dbReference type="HOGENOM" id="CLU_045011_13_3_9"/>
<dbReference type="InterPro" id="IPR023198">
    <property type="entry name" value="PGP-like_dom2"/>
</dbReference>
<dbReference type="Gene3D" id="1.10.150.240">
    <property type="entry name" value="Putative phosphatase, domain 2"/>
    <property type="match status" value="1"/>
</dbReference>
<protein>
    <submittedName>
        <fullName evidence="4">Phosphoglycolate phosphatase</fullName>
    </submittedName>
</protein>
<keyword evidence="2" id="KW-0479">Metal-binding</keyword>
<dbReference type="SFLD" id="SFLDG01129">
    <property type="entry name" value="C1.5:_HAD__Beta-PGM__Phosphata"/>
    <property type="match status" value="1"/>
</dbReference>